<dbReference type="PANTHER" id="PTHR34387:SF2">
    <property type="entry name" value="SLR1258 PROTEIN"/>
    <property type="match status" value="1"/>
</dbReference>
<accession>A0A1W2HBL7</accession>
<keyword evidence="3" id="KW-1185">Reference proteome</keyword>
<evidence type="ECO:0000256" key="1">
    <source>
        <dbReference type="SAM" id="SignalP"/>
    </source>
</evidence>
<dbReference type="Gene3D" id="3.30.70.2970">
    <property type="entry name" value="Protein of unknown function (DUF541), domain 2"/>
    <property type="match status" value="1"/>
</dbReference>
<keyword evidence="1" id="KW-0732">Signal</keyword>
<protein>
    <recommendedName>
        <fullName evidence="4">Oxidative stress defense protein</fullName>
    </recommendedName>
</protein>
<dbReference type="STRING" id="758820.SAMN00777080_4946"/>
<name>A0A1W2HBL7_9BACT</name>
<organism evidence="2 3">
    <name type="scientific">Aquiflexum balticum DSM 16537</name>
    <dbReference type="NCBI Taxonomy" id="758820"/>
    <lineage>
        <taxon>Bacteria</taxon>
        <taxon>Pseudomonadati</taxon>
        <taxon>Bacteroidota</taxon>
        <taxon>Cytophagia</taxon>
        <taxon>Cytophagales</taxon>
        <taxon>Cyclobacteriaceae</taxon>
        <taxon>Aquiflexum</taxon>
    </lineage>
</organism>
<dbReference type="RefSeq" id="WP_084123184.1">
    <property type="nucleotide sequence ID" value="NZ_LT838813.1"/>
</dbReference>
<feature type="signal peptide" evidence="1">
    <location>
        <begin position="1"/>
        <end position="19"/>
    </location>
</feature>
<dbReference type="InterPro" id="IPR052022">
    <property type="entry name" value="26kDa_periplasmic_antigen"/>
</dbReference>
<proteinExistence type="predicted"/>
<dbReference type="AlphaFoldDB" id="A0A1W2HBL7"/>
<evidence type="ECO:0008006" key="4">
    <source>
        <dbReference type="Google" id="ProtNLM"/>
    </source>
</evidence>
<reference evidence="3" key="1">
    <citation type="submission" date="2017-04" db="EMBL/GenBank/DDBJ databases">
        <authorList>
            <person name="Varghese N."/>
            <person name="Submissions S."/>
        </authorList>
    </citation>
    <scope>NUCLEOTIDE SEQUENCE [LARGE SCALE GENOMIC DNA]</scope>
    <source>
        <strain evidence="3">DSM 16537</strain>
    </source>
</reference>
<dbReference type="GO" id="GO:0006974">
    <property type="term" value="P:DNA damage response"/>
    <property type="evidence" value="ECO:0007669"/>
    <property type="project" value="TreeGrafter"/>
</dbReference>
<sequence>MKKLLITALFLLSAVSVFAQENIPLIDVEGTSEISIMPDEAIIHLNLMEKAMKVADVTNALNKKTKSIEDALKKTKVKDYDFTVDNYYVSVNRVYAKGTSKDSGYVASQNIKVRVRNIDKDLVKITESLHQTADMGFNIQFNISDNVRKSSEQKLLELAIADARSKADIIAKSLGIQNIQVYRVNYTSGGNNLYPVMRQAKTMMAMDMAESRQEPTFSPEEQKLTDKVLVSFTFKK</sequence>
<evidence type="ECO:0000313" key="3">
    <source>
        <dbReference type="Proteomes" id="UP000192333"/>
    </source>
</evidence>
<dbReference type="Gene3D" id="3.30.110.170">
    <property type="entry name" value="Protein of unknown function (DUF541), domain 1"/>
    <property type="match status" value="1"/>
</dbReference>
<feature type="chain" id="PRO_5012393572" description="Oxidative stress defense protein" evidence="1">
    <location>
        <begin position="20"/>
        <end position="236"/>
    </location>
</feature>
<gene>
    <name evidence="2" type="ORF">SAMN00777080_4946</name>
</gene>
<evidence type="ECO:0000313" key="2">
    <source>
        <dbReference type="EMBL" id="SMD46265.1"/>
    </source>
</evidence>
<dbReference type="OrthoDB" id="838701at2"/>
<dbReference type="Pfam" id="PF04402">
    <property type="entry name" value="SIMPL"/>
    <property type="match status" value="1"/>
</dbReference>
<dbReference type="Proteomes" id="UP000192333">
    <property type="component" value="Chromosome I"/>
</dbReference>
<dbReference type="EMBL" id="LT838813">
    <property type="protein sequence ID" value="SMD46265.1"/>
    <property type="molecule type" value="Genomic_DNA"/>
</dbReference>
<dbReference type="InterPro" id="IPR007497">
    <property type="entry name" value="SIMPL/DUF541"/>
</dbReference>
<dbReference type="PANTHER" id="PTHR34387">
    <property type="entry name" value="SLR1258 PROTEIN"/>
    <property type="match status" value="1"/>
</dbReference>